<keyword evidence="5" id="KW-0812">Transmembrane</keyword>
<feature type="repeat" description="ANK" evidence="3">
    <location>
        <begin position="55"/>
        <end position="87"/>
    </location>
</feature>
<proteinExistence type="predicted"/>
<evidence type="ECO:0000256" key="4">
    <source>
        <dbReference type="SAM" id="MobiDB-lite"/>
    </source>
</evidence>
<name>A0A8S1ISE7_9CHLO</name>
<dbReference type="AlphaFoldDB" id="A0A8S1ISE7"/>
<feature type="repeat" description="ANK" evidence="3">
    <location>
        <begin position="88"/>
        <end position="120"/>
    </location>
</feature>
<dbReference type="PRINTS" id="PR01415">
    <property type="entry name" value="ANKYRIN"/>
</dbReference>
<comment type="caution">
    <text evidence="7">The sequence shown here is derived from an EMBL/GenBank/DDBJ whole genome shotgun (WGS) entry which is preliminary data.</text>
</comment>
<feature type="region of interest" description="Disordered" evidence="4">
    <location>
        <begin position="336"/>
        <end position="358"/>
    </location>
</feature>
<feature type="chain" id="PRO_5035926037" evidence="6">
    <location>
        <begin position="26"/>
        <end position="390"/>
    </location>
</feature>
<dbReference type="PANTHER" id="PTHR24198">
    <property type="entry name" value="ANKYRIN REPEAT AND PROTEIN KINASE DOMAIN-CONTAINING PROTEIN"/>
    <property type="match status" value="1"/>
</dbReference>
<dbReference type="Gene3D" id="1.25.40.20">
    <property type="entry name" value="Ankyrin repeat-containing domain"/>
    <property type="match status" value="2"/>
</dbReference>
<feature type="repeat" description="ANK" evidence="3">
    <location>
        <begin position="221"/>
        <end position="254"/>
    </location>
</feature>
<dbReference type="Pfam" id="PF12796">
    <property type="entry name" value="Ank_2"/>
    <property type="match status" value="2"/>
</dbReference>
<keyword evidence="1" id="KW-0677">Repeat</keyword>
<keyword evidence="5" id="KW-0472">Membrane</keyword>
<dbReference type="PROSITE" id="PS50297">
    <property type="entry name" value="ANK_REP_REGION"/>
    <property type="match status" value="5"/>
</dbReference>
<evidence type="ECO:0000256" key="1">
    <source>
        <dbReference type="ARBA" id="ARBA00022737"/>
    </source>
</evidence>
<organism evidence="7 8">
    <name type="scientific">Ostreobium quekettii</name>
    <dbReference type="NCBI Taxonomy" id="121088"/>
    <lineage>
        <taxon>Eukaryota</taxon>
        <taxon>Viridiplantae</taxon>
        <taxon>Chlorophyta</taxon>
        <taxon>core chlorophytes</taxon>
        <taxon>Ulvophyceae</taxon>
        <taxon>TCBD clade</taxon>
        <taxon>Bryopsidales</taxon>
        <taxon>Ostreobineae</taxon>
        <taxon>Ostreobiaceae</taxon>
        <taxon>Ostreobium</taxon>
    </lineage>
</organism>
<evidence type="ECO:0000256" key="3">
    <source>
        <dbReference type="PROSITE-ProRule" id="PRU00023"/>
    </source>
</evidence>
<evidence type="ECO:0000313" key="8">
    <source>
        <dbReference type="Proteomes" id="UP000708148"/>
    </source>
</evidence>
<dbReference type="Pfam" id="PF00023">
    <property type="entry name" value="Ank"/>
    <property type="match status" value="1"/>
</dbReference>
<dbReference type="SMART" id="SM00248">
    <property type="entry name" value="ANK"/>
    <property type="match status" value="7"/>
</dbReference>
<dbReference type="PROSITE" id="PS50088">
    <property type="entry name" value="ANK_REPEAT"/>
    <property type="match status" value="6"/>
</dbReference>
<evidence type="ECO:0000256" key="2">
    <source>
        <dbReference type="ARBA" id="ARBA00023043"/>
    </source>
</evidence>
<keyword evidence="6" id="KW-0732">Signal</keyword>
<keyword evidence="8" id="KW-1185">Reference proteome</keyword>
<gene>
    <name evidence="7" type="ORF">OSTQU699_LOCUS2203</name>
</gene>
<evidence type="ECO:0000256" key="6">
    <source>
        <dbReference type="SAM" id="SignalP"/>
    </source>
</evidence>
<feature type="repeat" description="ANK" evidence="3">
    <location>
        <begin position="121"/>
        <end position="153"/>
    </location>
</feature>
<keyword evidence="2 3" id="KW-0040">ANK repeat</keyword>
<dbReference type="PANTHER" id="PTHR24198:SF165">
    <property type="entry name" value="ANKYRIN REPEAT-CONTAINING PROTEIN-RELATED"/>
    <property type="match status" value="1"/>
</dbReference>
<dbReference type="SUPFAM" id="SSF48403">
    <property type="entry name" value="Ankyrin repeat"/>
    <property type="match status" value="1"/>
</dbReference>
<evidence type="ECO:0000256" key="5">
    <source>
        <dbReference type="SAM" id="Phobius"/>
    </source>
</evidence>
<dbReference type="InterPro" id="IPR002110">
    <property type="entry name" value="Ankyrin_rpt"/>
</dbReference>
<protein>
    <submittedName>
        <fullName evidence="7">Uncharacterized protein</fullName>
    </submittedName>
</protein>
<feature type="signal peptide" evidence="6">
    <location>
        <begin position="1"/>
        <end position="25"/>
    </location>
</feature>
<feature type="repeat" description="ANK" evidence="3">
    <location>
        <begin position="255"/>
        <end position="287"/>
    </location>
</feature>
<sequence>MARLLRLAVLLVVLVVELCWGGALSARVGSQDTEEHVPDVHLRDLKFLDIFPNSKDEQALIMAATDGDFEKVEMLLDKGVDPDVTTARDSTPLMLAAFRGHLEIVEALIDAGADVNSTDIDELTSLHWASQRNHTMVVRVLLESGADLNKQGSKMSTPLFFAAQSDATSTLAFLLQRDGIEVELMNFQGWTPLIVASDMGHEGSVGLLLEAGANTTARSQAMATALHRAVLTLNGTRVINLLVENGAEIDAQDNMGDTPLEYASWAGNTPAVQALMVAGANASIPDNGRPPQLAVDALCGCIPSQRCATPCDQITNDTIKALLNGENVTIRPPTAFVPSPVPADQEPQVTPEDKPVSPDVPGGAGMLSPRQWLVACFAFVVALVSLLAMC</sequence>
<dbReference type="OrthoDB" id="546035at2759"/>
<feature type="repeat" description="ANK" evidence="3">
    <location>
        <begin position="188"/>
        <end position="220"/>
    </location>
</feature>
<reference evidence="7" key="1">
    <citation type="submission" date="2020-12" db="EMBL/GenBank/DDBJ databases">
        <authorList>
            <person name="Iha C."/>
        </authorList>
    </citation>
    <scope>NUCLEOTIDE SEQUENCE</scope>
</reference>
<feature type="transmembrane region" description="Helical" evidence="5">
    <location>
        <begin position="372"/>
        <end position="389"/>
    </location>
</feature>
<evidence type="ECO:0000313" key="7">
    <source>
        <dbReference type="EMBL" id="CAD7696842.1"/>
    </source>
</evidence>
<dbReference type="EMBL" id="CAJHUC010000555">
    <property type="protein sequence ID" value="CAD7696842.1"/>
    <property type="molecule type" value="Genomic_DNA"/>
</dbReference>
<dbReference type="Proteomes" id="UP000708148">
    <property type="component" value="Unassembled WGS sequence"/>
</dbReference>
<keyword evidence="5" id="KW-1133">Transmembrane helix</keyword>
<dbReference type="InterPro" id="IPR036770">
    <property type="entry name" value="Ankyrin_rpt-contain_sf"/>
</dbReference>
<accession>A0A8S1ISE7</accession>